<evidence type="ECO:0000313" key="4">
    <source>
        <dbReference type="EMBL" id="KAL1528320.1"/>
    </source>
</evidence>
<dbReference type="PANTHER" id="PTHR46573">
    <property type="entry name" value="WD REPEAT, SAM AND U-BOX DOMAIN-CONTAINING PROTEIN 1"/>
    <property type="match status" value="1"/>
</dbReference>
<organism evidence="4 5">
    <name type="scientific">Prymnesium parvum</name>
    <name type="common">Toxic golden alga</name>
    <dbReference type="NCBI Taxonomy" id="97485"/>
    <lineage>
        <taxon>Eukaryota</taxon>
        <taxon>Haptista</taxon>
        <taxon>Haptophyta</taxon>
        <taxon>Prymnesiophyceae</taxon>
        <taxon>Prymnesiales</taxon>
        <taxon>Prymnesiaceae</taxon>
        <taxon>Prymnesium</taxon>
    </lineage>
</organism>
<feature type="transmembrane region" description="Helical" evidence="2">
    <location>
        <begin position="121"/>
        <end position="142"/>
    </location>
</feature>
<dbReference type="Pfam" id="PF04564">
    <property type="entry name" value="U-box"/>
    <property type="match status" value="1"/>
</dbReference>
<dbReference type="InterPro" id="IPR052085">
    <property type="entry name" value="WD-SAM-U-box"/>
</dbReference>
<dbReference type="GO" id="GO:0004842">
    <property type="term" value="F:ubiquitin-protein transferase activity"/>
    <property type="evidence" value="ECO:0007669"/>
    <property type="project" value="InterPro"/>
</dbReference>
<reference evidence="4 5" key="1">
    <citation type="journal article" date="2024" name="Science">
        <title>Giant polyketide synthase enzymes in the biosynthesis of giant marine polyether toxins.</title>
        <authorList>
            <person name="Fallon T.R."/>
            <person name="Shende V.V."/>
            <person name="Wierzbicki I.H."/>
            <person name="Pendleton A.L."/>
            <person name="Watervoot N.F."/>
            <person name="Auber R.P."/>
            <person name="Gonzalez D.J."/>
            <person name="Wisecaver J.H."/>
            <person name="Moore B.S."/>
        </authorList>
    </citation>
    <scope>NUCLEOTIDE SEQUENCE [LARGE SCALE GENOMIC DNA]</scope>
    <source>
        <strain evidence="4 5">12B1</strain>
    </source>
</reference>
<keyword evidence="5" id="KW-1185">Reference proteome</keyword>
<dbReference type="GO" id="GO:0016567">
    <property type="term" value="P:protein ubiquitination"/>
    <property type="evidence" value="ECO:0007669"/>
    <property type="project" value="InterPro"/>
</dbReference>
<evidence type="ECO:0000259" key="3">
    <source>
        <dbReference type="PROSITE" id="PS51698"/>
    </source>
</evidence>
<feature type="transmembrane region" description="Helical" evidence="2">
    <location>
        <begin position="214"/>
        <end position="233"/>
    </location>
</feature>
<evidence type="ECO:0000313" key="5">
    <source>
        <dbReference type="Proteomes" id="UP001515480"/>
    </source>
</evidence>
<dbReference type="PROSITE" id="PS51698">
    <property type="entry name" value="U_BOX"/>
    <property type="match status" value="1"/>
</dbReference>
<dbReference type="PANTHER" id="PTHR46573:SF1">
    <property type="entry name" value="WD REPEAT, SAM AND U-BOX DOMAIN-CONTAINING PROTEIN 1"/>
    <property type="match status" value="1"/>
</dbReference>
<name>A0AB34K2Q2_PRYPA</name>
<dbReference type="InterPro" id="IPR013083">
    <property type="entry name" value="Znf_RING/FYVE/PHD"/>
</dbReference>
<gene>
    <name evidence="4" type="ORF">AB1Y20_009675</name>
</gene>
<protein>
    <recommendedName>
        <fullName evidence="3">U-box domain-containing protein</fullName>
    </recommendedName>
</protein>
<proteinExistence type="predicted"/>
<evidence type="ECO:0000256" key="2">
    <source>
        <dbReference type="SAM" id="Phobius"/>
    </source>
</evidence>
<accession>A0AB34K2Q2</accession>
<evidence type="ECO:0000256" key="1">
    <source>
        <dbReference type="SAM" id="MobiDB-lite"/>
    </source>
</evidence>
<sequence>MAPSVPPPDEPSHLCCPITYTLFRDPVFVAETGTTYERAAIDAFWRASPGAPRDPLTNAPLSAPRLYVNWDKRREVAAWLAEHPHYTPHGWDSREPPRHAPPPPAAAAAGSAARLAARGRVCVALAAAALGVLGGLGGLGVAPAWPHAAACDAAAAARPRRPAGSAALGVRPVAGGRVAVELLLAEGHAEGRVEGLRVARSDGSVGSLLSDPSQLALCFPAIFFLSFTAFWTVSAMRAGAPLLFVLFSTPFWHAGGSALSDSPLSFLVKRHTLYMLREGLQLELNSQLRWVLPSTCAFVRWEELDASAALDELQGVKEPLLTDDARGPPWAAAVQVRSTFEVDGAPAGGELQVHQGALTHRWGQTFSLSELRYIHRLLLAWGQLLQAGDEWRIPV</sequence>
<keyword evidence="2" id="KW-0812">Transmembrane</keyword>
<dbReference type="SUPFAM" id="SSF57850">
    <property type="entry name" value="RING/U-box"/>
    <property type="match status" value="1"/>
</dbReference>
<feature type="region of interest" description="Disordered" evidence="1">
    <location>
        <begin position="86"/>
        <end position="106"/>
    </location>
</feature>
<keyword evidence="2" id="KW-0472">Membrane</keyword>
<dbReference type="EMBL" id="JBGBPQ010000002">
    <property type="protein sequence ID" value="KAL1528320.1"/>
    <property type="molecule type" value="Genomic_DNA"/>
</dbReference>
<keyword evidence="2" id="KW-1133">Transmembrane helix</keyword>
<dbReference type="SMART" id="SM00504">
    <property type="entry name" value="Ubox"/>
    <property type="match status" value="1"/>
</dbReference>
<comment type="caution">
    <text evidence="4">The sequence shown here is derived from an EMBL/GenBank/DDBJ whole genome shotgun (WGS) entry which is preliminary data.</text>
</comment>
<dbReference type="Gene3D" id="3.30.40.10">
    <property type="entry name" value="Zinc/RING finger domain, C3HC4 (zinc finger)"/>
    <property type="match status" value="1"/>
</dbReference>
<dbReference type="InterPro" id="IPR003613">
    <property type="entry name" value="Ubox_domain"/>
</dbReference>
<dbReference type="Proteomes" id="UP001515480">
    <property type="component" value="Unassembled WGS sequence"/>
</dbReference>
<feature type="domain" description="U-box" evidence="3">
    <location>
        <begin position="9"/>
        <end position="41"/>
    </location>
</feature>
<dbReference type="AlphaFoldDB" id="A0AB34K2Q2"/>